<gene>
    <name evidence="3" type="ORF">J4573_40000</name>
</gene>
<evidence type="ECO:0000256" key="1">
    <source>
        <dbReference type="SAM" id="MobiDB-lite"/>
    </source>
</evidence>
<accession>A0A939PJ37</accession>
<feature type="region of interest" description="Disordered" evidence="1">
    <location>
        <begin position="145"/>
        <end position="211"/>
    </location>
</feature>
<dbReference type="InterPro" id="IPR036908">
    <property type="entry name" value="RlpA-like_sf"/>
</dbReference>
<dbReference type="GO" id="GO:0003677">
    <property type="term" value="F:DNA binding"/>
    <property type="evidence" value="ECO:0007669"/>
    <property type="project" value="InterPro"/>
</dbReference>
<comment type="caution">
    <text evidence="3">The sequence shown here is derived from an EMBL/GenBank/DDBJ whole genome shotgun (WGS) entry which is preliminary data.</text>
</comment>
<feature type="region of interest" description="Disordered" evidence="1">
    <location>
        <begin position="286"/>
        <end position="319"/>
    </location>
</feature>
<organism evidence="3 4">
    <name type="scientific">Actinomadura barringtoniae</name>
    <dbReference type="NCBI Taxonomy" id="1427535"/>
    <lineage>
        <taxon>Bacteria</taxon>
        <taxon>Bacillati</taxon>
        <taxon>Actinomycetota</taxon>
        <taxon>Actinomycetes</taxon>
        <taxon>Streptosporangiales</taxon>
        <taxon>Thermomonosporaceae</taxon>
        <taxon>Actinomadura</taxon>
    </lineage>
</organism>
<protein>
    <recommendedName>
        <fullName evidence="2">HTH luxR-type domain-containing protein</fullName>
    </recommendedName>
</protein>
<feature type="region of interest" description="Disordered" evidence="1">
    <location>
        <begin position="402"/>
        <end position="438"/>
    </location>
</feature>
<dbReference type="Pfam" id="PF00196">
    <property type="entry name" value="GerE"/>
    <property type="match status" value="1"/>
</dbReference>
<dbReference type="InterPro" id="IPR036388">
    <property type="entry name" value="WH-like_DNA-bd_sf"/>
</dbReference>
<dbReference type="GO" id="GO:0006355">
    <property type="term" value="P:regulation of DNA-templated transcription"/>
    <property type="evidence" value="ECO:0007669"/>
    <property type="project" value="InterPro"/>
</dbReference>
<dbReference type="InterPro" id="IPR000792">
    <property type="entry name" value="Tscrpt_reg_LuxR_C"/>
</dbReference>
<feature type="region of interest" description="Disordered" evidence="1">
    <location>
        <begin position="332"/>
        <end position="372"/>
    </location>
</feature>
<evidence type="ECO:0000313" key="4">
    <source>
        <dbReference type="Proteomes" id="UP000669179"/>
    </source>
</evidence>
<dbReference type="AlphaFoldDB" id="A0A939PJ37"/>
<sequence>MIRVVNCAVMTPARDAADQLVRLTRLIVRDDDPPAPWDDPGPGPTGRRVLRHNGAELTAREQQVLGLIVRGRLNHHLAAVLDLPERAVEHHVQAILRDFELPKAPSPHPGVTAQDISTLAGPLTHPNPTRTREAARLIEAACAPETAPAPEPTSSHAREASPGHQTVTPSELAPTSRPQADKTPPAQDAAEPGPAGEAQSAHETPSEPAGAEVPVSALGLMAVREAARGLDVAAESGTALEGEAPSVGAAASAREAALVREEDSGREAVTPREMASVAGTLPIGGAAHARQTPRTREAAVESATAPMNEKASTREAPSVGAAASACGAALVREEDSGRGVATPREVITSGEAGTASGTLPAGGAVPAPRATSTCEMAAAHETRVRDAGSESVAATPRQVVPAVETLPEGEAAPGRRPPLTSEAAADPETASRGAAASEGEVALVREAGIRGEAASPAGTLPTGEEVTVPRAPLMHEMAAAPEAGPAGEGSAGERDSARGATLVPETEPAVGAFDSIIIAASRVKTSASKNGLHKPGMGGHSSEDAGVGREAAPVRAAAALEAAALREIVRRRGLEAGAASGTARERETADAGEVASVGEVAPERGVAAPEAGVLGGVVAESSGEVAAASDLAAAGEAGGRRGRRLSLPARKGKGLNAEVGVVAAACGPRPRAGRKRAALIVGPFTSVVLGGAAVSYYAQPLETVRKARPRPTTDALSPLAAFGVATRRSRGAFLGVTRERSTLPGGVATATSFWDPATARGARMSYATVASPYWPLGTRVQISYRGRSVVGVVQDFGPADWAIAQHEIPAIIDLSEAMMADLTGSREHAIEVRFQVLEWGRGDVYRASGPGYDLATGRG</sequence>
<dbReference type="Gene3D" id="1.10.10.10">
    <property type="entry name" value="Winged helix-like DNA-binding domain superfamily/Winged helix DNA-binding domain"/>
    <property type="match status" value="1"/>
</dbReference>
<proteinExistence type="predicted"/>
<evidence type="ECO:0000313" key="3">
    <source>
        <dbReference type="EMBL" id="MBO2453335.1"/>
    </source>
</evidence>
<dbReference type="EMBL" id="JAGEOJ010000020">
    <property type="protein sequence ID" value="MBO2453335.1"/>
    <property type="molecule type" value="Genomic_DNA"/>
</dbReference>
<reference evidence="3" key="1">
    <citation type="submission" date="2021-03" db="EMBL/GenBank/DDBJ databases">
        <authorList>
            <person name="Kanchanasin P."/>
            <person name="Saeng-In P."/>
            <person name="Phongsopitanun W."/>
            <person name="Yuki M."/>
            <person name="Kudo T."/>
            <person name="Ohkuma M."/>
            <person name="Tanasupawat S."/>
        </authorList>
    </citation>
    <scope>NUCLEOTIDE SEQUENCE</scope>
    <source>
        <strain evidence="3">GKU 128</strain>
    </source>
</reference>
<dbReference type="Gene3D" id="2.40.40.10">
    <property type="entry name" value="RlpA-like domain"/>
    <property type="match status" value="1"/>
</dbReference>
<dbReference type="InterPro" id="IPR016032">
    <property type="entry name" value="Sig_transdc_resp-reg_C-effctor"/>
</dbReference>
<feature type="domain" description="HTH luxR-type" evidence="2">
    <location>
        <begin position="54"/>
        <end position="105"/>
    </location>
</feature>
<keyword evidence="4" id="KW-1185">Reference proteome</keyword>
<feature type="region of interest" description="Disordered" evidence="1">
    <location>
        <begin position="576"/>
        <end position="596"/>
    </location>
</feature>
<name>A0A939PJ37_9ACTN</name>
<evidence type="ECO:0000259" key="2">
    <source>
        <dbReference type="SMART" id="SM00421"/>
    </source>
</evidence>
<feature type="region of interest" description="Disordered" evidence="1">
    <location>
        <begin position="527"/>
        <end position="550"/>
    </location>
</feature>
<dbReference type="SUPFAM" id="SSF46894">
    <property type="entry name" value="C-terminal effector domain of the bipartite response regulators"/>
    <property type="match status" value="1"/>
</dbReference>
<dbReference type="Proteomes" id="UP000669179">
    <property type="component" value="Unassembled WGS sequence"/>
</dbReference>
<dbReference type="SMART" id="SM00421">
    <property type="entry name" value="HTH_LUXR"/>
    <property type="match status" value="1"/>
</dbReference>